<protein>
    <submittedName>
        <fullName evidence="7">Branched-chain amino acid transport system permease protein</fullName>
    </submittedName>
</protein>
<feature type="transmembrane region" description="Helical" evidence="6">
    <location>
        <begin position="111"/>
        <end position="130"/>
    </location>
</feature>
<feature type="transmembrane region" description="Helical" evidence="6">
    <location>
        <begin position="186"/>
        <end position="213"/>
    </location>
</feature>
<keyword evidence="4 6" id="KW-1133">Transmembrane helix</keyword>
<organism evidence="7 8">
    <name type="scientific">Xaviernesmea oryzae</name>
    <dbReference type="NCBI Taxonomy" id="464029"/>
    <lineage>
        <taxon>Bacteria</taxon>
        <taxon>Pseudomonadati</taxon>
        <taxon>Pseudomonadota</taxon>
        <taxon>Alphaproteobacteria</taxon>
        <taxon>Hyphomicrobiales</taxon>
        <taxon>Rhizobiaceae</taxon>
        <taxon>Rhizobium/Agrobacterium group</taxon>
        <taxon>Xaviernesmea</taxon>
    </lineage>
</organism>
<feature type="transmembrane region" description="Helical" evidence="6">
    <location>
        <begin position="57"/>
        <end position="80"/>
    </location>
</feature>
<gene>
    <name evidence="7" type="ORF">SAMN02982989_0802</name>
</gene>
<evidence type="ECO:0000313" key="7">
    <source>
        <dbReference type="EMBL" id="SMF58600.1"/>
    </source>
</evidence>
<feature type="transmembrane region" description="Helical" evidence="6">
    <location>
        <begin position="87"/>
        <end position="105"/>
    </location>
</feature>
<dbReference type="InterPro" id="IPR043428">
    <property type="entry name" value="LivM-like"/>
</dbReference>
<dbReference type="PANTHER" id="PTHR30482">
    <property type="entry name" value="HIGH-AFFINITY BRANCHED-CHAIN AMINO ACID TRANSPORT SYSTEM PERMEASE"/>
    <property type="match status" value="1"/>
</dbReference>
<dbReference type="RefSeq" id="WP_143531703.1">
    <property type="nucleotide sequence ID" value="NZ_FXAF01000008.1"/>
</dbReference>
<dbReference type="Pfam" id="PF02653">
    <property type="entry name" value="BPD_transp_2"/>
    <property type="match status" value="1"/>
</dbReference>
<evidence type="ECO:0000313" key="8">
    <source>
        <dbReference type="Proteomes" id="UP000192903"/>
    </source>
</evidence>
<keyword evidence="8" id="KW-1185">Reference proteome</keyword>
<evidence type="ECO:0000256" key="6">
    <source>
        <dbReference type="SAM" id="Phobius"/>
    </source>
</evidence>
<dbReference type="InterPro" id="IPR001851">
    <property type="entry name" value="ABC_transp_permease"/>
</dbReference>
<name>A0A1X7FTZ7_9HYPH</name>
<dbReference type="PANTHER" id="PTHR30482:SF17">
    <property type="entry name" value="ABC TRANSPORTER ATP-BINDING PROTEIN"/>
    <property type="match status" value="1"/>
</dbReference>
<accession>A0A1X7FTZ7</accession>
<feature type="transmembrane region" description="Helical" evidence="6">
    <location>
        <begin position="234"/>
        <end position="252"/>
    </location>
</feature>
<keyword evidence="3 6" id="KW-0812">Transmembrane</keyword>
<evidence type="ECO:0000256" key="3">
    <source>
        <dbReference type="ARBA" id="ARBA00022692"/>
    </source>
</evidence>
<dbReference type="CDD" id="cd06581">
    <property type="entry name" value="TM_PBP1_LivM_like"/>
    <property type="match status" value="1"/>
</dbReference>
<evidence type="ECO:0000256" key="1">
    <source>
        <dbReference type="ARBA" id="ARBA00004651"/>
    </source>
</evidence>
<reference evidence="8" key="1">
    <citation type="submission" date="2017-04" db="EMBL/GenBank/DDBJ databases">
        <authorList>
            <person name="Varghese N."/>
            <person name="Submissions S."/>
        </authorList>
    </citation>
    <scope>NUCLEOTIDE SEQUENCE [LARGE SCALE GENOMIC DNA]</scope>
    <source>
        <strain evidence="8">B4P</strain>
    </source>
</reference>
<comment type="subcellular location">
    <subcellularLocation>
        <location evidence="1">Cell membrane</location>
        <topology evidence="1">Multi-pass membrane protein</topology>
    </subcellularLocation>
</comment>
<proteinExistence type="predicted"/>
<feature type="transmembrane region" description="Helical" evidence="6">
    <location>
        <begin position="308"/>
        <end position="325"/>
    </location>
</feature>
<dbReference type="Proteomes" id="UP000192903">
    <property type="component" value="Unassembled WGS sequence"/>
</dbReference>
<feature type="transmembrane region" description="Helical" evidence="6">
    <location>
        <begin position="35"/>
        <end position="51"/>
    </location>
</feature>
<keyword evidence="5 6" id="KW-0472">Membrane</keyword>
<keyword evidence="2" id="KW-1003">Cell membrane</keyword>
<evidence type="ECO:0000256" key="5">
    <source>
        <dbReference type="ARBA" id="ARBA00023136"/>
    </source>
</evidence>
<sequence length="346" mass="37382">MSVVQQETTVMANSSTASATSRAAKLMKRRSRIRFYEIIIWVVAIAAYFVLPSKMLILTEIAILALFAVSLDLVLGFAGIVSLGHTAFFGLGAYIAGLMALHYVAEPVTGLIVAGIAAGVLGLFTSFLILRGSDLTRLMTTLGIGLMMAEVANQMAWLTGGADGLSGFLPGPILGLFEFDLFGKTGYIYCLVVLFVGTMIMRRIAFSPFGMSLKAIKGNAMRAGMIAVPARKRIVIAYTIAAVFAGMAGALLTQTTSFVSPDVLAFHRSADVLLVLVIGGTGYLYGGIFGAILFTLVKDWLSVITPQYWMFYIGLLLVILVLIGRDRLARWVEYLPERFSKKEDGR</sequence>
<dbReference type="OrthoDB" id="7917346at2"/>
<evidence type="ECO:0000256" key="2">
    <source>
        <dbReference type="ARBA" id="ARBA00022475"/>
    </source>
</evidence>
<dbReference type="GO" id="GO:0015658">
    <property type="term" value="F:branched-chain amino acid transmembrane transporter activity"/>
    <property type="evidence" value="ECO:0007669"/>
    <property type="project" value="InterPro"/>
</dbReference>
<feature type="transmembrane region" description="Helical" evidence="6">
    <location>
        <begin position="142"/>
        <end position="160"/>
    </location>
</feature>
<feature type="transmembrane region" description="Helical" evidence="6">
    <location>
        <begin position="272"/>
        <end position="296"/>
    </location>
</feature>
<dbReference type="STRING" id="464029.SAMN02982989_0802"/>
<evidence type="ECO:0000256" key="4">
    <source>
        <dbReference type="ARBA" id="ARBA00022989"/>
    </source>
</evidence>
<dbReference type="AlphaFoldDB" id="A0A1X7FTZ7"/>
<dbReference type="EMBL" id="FXAF01000008">
    <property type="protein sequence ID" value="SMF58600.1"/>
    <property type="molecule type" value="Genomic_DNA"/>
</dbReference>
<dbReference type="GO" id="GO:0005886">
    <property type="term" value="C:plasma membrane"/>
    <property type="evidence" value="ECO:0007669"/>
    <property type="project" value="UniProtKB-SubCell"/>
</dbReference>